<dbReference type="Proteomes" id="UP001058974">
    <property type="component" value="Chromosome 4"/>
</dbReference>
<evidence type="ECO:0000313" key="1">
    <source>
        <dbReference type="EMBL" id="KAI5421469.1"/>
    </source>
</evidence>
<dbReference type="Gramene" id="Psat04G0505100-T1">
    <property type="protein sequence ID" value="KAI5421469.1"/>
    <property type="gene ID" value="KIW84_045051"/>
</dbReference>
<evidence type="ECO:0000313" key="2">
    <source>
        <dbReference type="Proteomes" id="UP001058974"/>
    </source>
</evidence>
<protein>
    <submittedName>
        <fullName evidence="1">Uncharacterized protein</fullName>
    </submittedName>
</protein>
<organism evidence="1 2">
    <name type="scientific">Pisum sativum</name>
    <name type="common">Garden pea</name>
    <name type="synonym">Lathyrus oleraceus</name>
    <dbReference type="NCBI Taxonomy" id="3888"/>
    <lineage>
        <taxon>Eukaryota</taxon>
        <taxon>Viridiplantae</taxon>
        <taxon>Streptophyta</taxon>
        <taxon>Embryophyta</taxon>
        <taxon>Tracheophyta</taxon>
        <taxon>Spermatophyta</taxon>
        <taxon>Magnoliopsida</taxon>
        <taxon>eudicotyledons</taxon>
        <taxon>Gunneridae</taxon>
        <taxon>Pentapetalae</taxon>
        <taxon>rosids</taxon>
        <taxon>fabids</taxon>
        <taxon>Fabales</taxon>
        <taxon>Fabaceae</taxon>
        <taxon>Papilionoideae</taxon>
        <taxon>50 kb inversion clade</taxon>
        <taxon>NPAAA clade</taxon>
        <taxon>Hologalegina</taxon>
        <taxon>IRL clade</taxon>
        <taxon>Fabeae</taxon>
        <taxon>Lathyrus</taxon>
    </lineage>
</organism>
<dbReference type="SUPFAM" id="SSF53067">
    <property type="entry name" value="Actin-like ATPase domain"/>
    <property type="match status" value="1"/>
</dbReference>
<dbReference type="InterPro" id="IPR043129">
    <property type="entry name" value="ATPase_NBD"/>
</dbReference>
<reference evidence="1 2" key="1">
    <citation type="journal article" date="2022" name="Nat. Genet.">
        <title>Improved pea reference genome and pan-genome highlight genomic features and evolutionary characteristics.</title>
        <authorList>
            <person name="Yang T."/>
            <person name="Liu R."/>
            <person name="Luo Y."/>
            <person name="Hu S."/>
            <person name="Wang D."/>
            <person name="Wang C."/>
            <person name="Pandey M.K."/>
            <person name="Ge S."/>
            <person name="Xu Q."/>
            <person name="Li N."/>
            <person name="Li G."/>
            <person name="Huang Y."/>
            <person name="Saxena R.K."/>
            <person name="Ji Y."/>
            <person name="Li M."/>
            <person name="Yan X."/>
            <person name="He Y."/>
            <person name="Liu Y."/>
            <person name="Wang X."/>
            <person name="Xiang C."/>
            <person name="Varshney R.K."/>
            <person name="Ding H."/>
            <person name="Gao S."/>
            <person name="Zong X."/>
        </authorList>
    </citation>
    <scope>NUCLEOTIDE SEQUENCE [LARGE SCALE GENOMIC DNA]</scope>
    <source>
        <strain evidence="1 2">cv. Zhongwan 6</strain>
    </source>
</reference>
<dbReference type="AlphaFoldDB" id="A0A9D4XI18"/>
<name>A0A9D4XI18_PEA</name>
<keyword evidence="2" id="KW-1185">Reference proteome</keyword>
<sequence length="124" mass="13860">MVPTIVAINKSLLNQSRSSSEGNWIAQHNVSVMVDLDFFIGDDALSKAWSSSTYNLTYPIKHGQVENRDANFRRHGTTHVVPVADGYVIGSDIESVPIDGKDVTLVVWQLMRERGKNIPPEDFF</sequence>
<comment type="caution">
    <text evidence="1">The sequence shown here is derived from an EMBL/GenBank/DDBJ whole genome shotgun (WGS) entry which is preliminary data.</text>
</comment>
<accession>A0A9D4XI18</accession>
<gene>
    <name evidence="1" type="ORF">KIW84_045051</name>
</gene>
<dbReference type="EMBL" id="JAMSHJ010000004">
    <property type="protein sequence ID" value="KAI5421469.1"/>
    <property type="molecule type" value="Genomic_DNA"/>
</dbReference>
<proteinExistence type="predicted"/>
<dbReference type="Gene3D" id="3.30.420.40">
    <property type="match status" value="2"/>
</dbReference>